<evidence type="ECO:0000256" key="1">
    <source>
        <dbReference type="SAM" id="MobiDB-lite"/>
    </source>
</evidence>
<dbReference type="EMBL" id="VSSQ01110321">
    <property type="protein sequence ID" value="MPN48208.1"/>
    <property type="molecule type" value="Genomic_DNA"/>
</dbReference>
<feature type="region of interest" description="Disordered" evidence="1">
    <location>
        <begin position="30"/>
        <end position="69"/>
    </location>
</feature>
<name>A0A645IAC0_9ZZZZ</name>
<sequence length="69" mass="7428">MARAMSAAVCMGRAQGDSDVSFLVRSLGQPRRAGSDSYGILGHPRHRRCRVGSTASGSRQRSQIRGTPR</sequence>
<proteinExistence type="predicted"/>
<organism evidence="2">
    <name type="scientific">bioreactor metagenome</name>
    <dbReference type="NCBI Taxonomy" id="1076179"/>
    <lineage>
        <taxon>unclassified sequences</taxon>
        <taxon>metagenomes</taxon>
        <taxon>ecological metagenomes</taxon>
    </lineage>
</organism>
<reference evidence="2" key="1">
    <citation type="submission" date="2019-08" db="EMBL/GenBank/DDBJ databases">
        <authorList>
            <person name="Kucharzyk K."/>
            <person name="Murdoch R.W."/>
            <person name="Higgins S."/>
            <person name="Loffler F."/>
        </authorList>
    </citation>
    <scope>NUCLEOTIDE SEQUENCE</scope>
</reference>
<gene>
    <name evidence="2" type="ORF">SDC9_195813</name>
</gene>
<dbReference type="AlphaFoldDB" id="A0A645IAC0"/>
<protein>
    <submittedName>
        <fullName evidence="2">Uncharacterized protein</fullName>
    </submittedName>
</protein>
<comment type="caution">
    <text evidence="2">The sequence shown here is derived from an EMBL/GenBank/DDBJ whole genome shotgun (WGS) entry which is preliminary data.</text>
</comment>
<feature type="compositionally biased region" description="Polar residues" evidence="1">
    <location>
        <begin position="53"/>
        <end position="69"/>
    </location>
</feature>
<evidence type="ECO:0000313" key="2">
    <source>
        <dbReference type="EMBL" id="MPN48208.1"/>
    </source>
</evidence>
<accession>A0A645IAC0</accession>